<evidence type="ECO:0000256" key="10">
    <source>
        <dbReference type="ARBA" id="ARBA00023186"/>
    </source>
</evidence>
<keyword evidence="12" id="KW-1003">Cell membrane</keyword>
<keyword evidence="10 12" id="KW-0143">Chaperone</keyword>
<sequence>MGKKDQRENMIFFAWAVAVIATLGSLYFSEIKQYEPCELCWYQRILMYPQAILLGIALVKKDYKAAIYTSVLSGMGVLLSFYHYLIQKVDFFSAYSPACGRVPCTGEYINWAGFVTIPFLAFIAFTLIFSVSLILLKQSKGDAQ</sequence>
<dbReference type="EMBL" id="JAFBFH010000012">
    <property type="protein sequence ID" value="MBM7715120.1"/>
    <property type="molecule type" value="Genomic_DNA"/>
</dbReference>
<dbReference type="Pfam" id="PF02600">
    <property type="entry name" value="DsbB"/>
    <property type="match status" value="1"/>
</dbReference>
<reference evidence="14 15" key="1">
    <citation type="submission" date="2021-01" db="EMBL/GenBank/DDBJ databases">
        <title>Genomic Encyclopedia of Type Strains, Phase IV (KMG-IV): sequencing the most valuable type-strain genomes for metagenomic binning, comparative biology and taxonomic classification.</title>
        <authorList>
            <person name="Goeker M."/>
        </authorList>
    </citation>
    <scope>NUCLEOTIDE SEQUENCE [LARGE SCALE GENOMIC DNA]</scope>
    <source>
        <strain evidence="14 15">DSM 105453</strain>
    </source>
</reference>
<keyword evidence="15" id="KW-1185">Reference proteome</keyword>
<dbReference type="HAMAP" id="MF_00287">
    <property type="entry name" value="BdbC"/>
    <property type="match status" value="1"/>
</dbReference>
<accession>A0ABS2R634</accession>
<name>A0ABS2R634_9BACI</name>
<feature type="transmembrane region" description="Helical" evidence="13">
    <location>
        <begin position="12"/>
        <end position="29"/>
    </location>
</feature>
<keyword evidence="8 12" id="KW-0472">Membrane</keyword>
<feature type="transmembrane region" description="Helical" evidence="13">
    <location>
        <begin position="41"/>
        <end position="59"/>
    </location>
</feature>
<keyword evidence="3 12" id="KW-0813">Transport</keyword>
<dbReference type="NCBIfam" id="NF002849">
    <property type="entry name" value="PRK03113.1"/>
    <property type="match status" value="1"/>
</dbReference>
<dbReference type="RefSeq" id="WP_321189682.1">
    <property type="nucleotide sequence ID" value="NZ_JAFBFH010000012.1"/>
</dbReference>
<evidence type="ECO:0000256" key="7">
    <source>
        <dbReference type="ARBA" id="ARBA00023002"/>
    </source>
</evidence>
<keyword evidence="6 12" id="KW-1133">Transmembrane helix</keyword>
<proteinExistence type="inferred from homology"/>
<comment type="caution">
    <text evidence="14">The sequence shown here is derived from an EMBL/GenBank/DDBJ whole genome shotgun (WGS) entry which is preliminary data.</text>
</comment>
<dbReference type="PANTHER" id="PTHR43469">
    <property type="entry name" value="DISULFIDE FORMATION PROTEIN-RELATED"/>
    <property type="match status" value="1"/>
</dbReference>
<dbReference type="InterPro" id="IPR023380">
    <property type="entry name" value="DsbB-like_sf"/>
</dbReference>
<feature type="transmembrane region" description="Helical" evidence="13">
    <location>
        <begin position="111"/>
        <end position="136"/>
    </location>
</feature>
<dbReference type="Proteomes" id="UP000823485">
    <property type="component" value="Unassembled WGS sequence"/>
</dbReference>
<evidence type="ECO:0000256" key="11">
    <source>
        <dbReference type="ARBA" id="ARBA00023284"/>
    </source>
</evidence>
<evidence type="ECO:0000256" key="9">
    <source>
        <dbReference type="ARBA" id="ARBA00023157"/>
    </source>
</evidence>
<evidence type="ECO:0000256" key="1">
    <source>
        <dbReference type="ARBA" id="ARBA00004141"/>
    </source>
</evidence>
<dbReference type="PIRSF" id="PIRSF036659">
    <property type="entry name" value="BdbC"/>
    <property type="match status" value="1"/>
</dbReference>
<evidence type="ECO:0000256" key="3">
    <source>
        <dbReference type="ARBA" id="ARBA00022448"/>
    </source>
</evidence>
<dbReference type="Gene3D" id="1.20.1550.10">
    <property type="entry name" value="DsbB-like"/>
    <property type="match status" value="1"/>
</dbReference>
<dbReference type="InterPro" id="IPR012187">
    <property type="entry name" value="Disulphide_bond_form_BdbC"/>
</dbReference>
<organism evidence="14 15">
    <name type="scientific">Siminovitchia thermophila</name>
    <dbReference type="NCBI Taxonomy" id="1245522"/>
    <lineage>
        <taxon>Bacteria</taxon>
        <taxon>Bacillati</taxon>
        <taxon>Bacillota</taxon>
        <taxon>Bacilli</taxon>
        <taxon>Bacillales</taxon>
        <taxon>Bacillaceae</taxon>
        <taxon>Siminovitchia</taxon>
    </lineage>
</organism>
<comment type="function">
    <text evidence="12">Required for disulfide bond formation in some proteins.</text>
</comment>
<comment type="caution">
    <text evidence="12">Lacks conserved residue(s) required for the propagation of feature annotation.</text>
</comment>
<evidence type="ECO:0000256" key="4">
    <source>
        <dbReference type="ARBA" id="ARBA00022692"/>
    </source>
</evidence>
<keyword evidence="9 12" id="KW-1015">Disulfide bond</keyword>
<evidence type="ECO:0000256" key="2">
    <source>
        <dbReference type="ARBA" id="ARBA00007602"/>
    </source>
</evidence>
<keyword evidence="7 12" id="KW-0560">Oxidoreductase</keyword>
<evidence type="ECO:0000313" key="15">
    <source>
        <dbReference type="Proteomes" id="UP000823485"/>
    </source>
</evidence>
<evidence type="ECO:0000256" key="5">
    <source>
        <dbReference type="ARBA" id="ARBA00022982"/>
    </source>
</evidence>
<keyword evidence="5 12" id="KW-0249">Electron transport</keyword>
<evidence type="ECO:0000256" key="6">
    <source>
        <dbReference type="ARBA" id="ARBA00022989"/>
    </source>
</evidence>
<dbReference type="SUPFAM" id="SSF158442">
    <property type="entry name" value="DsbB-like"/>
    <property type="match status" value="1"/>
</dbReference>
<feature type="disulfide bond" description="Redox-active" evidence="12">
    <location>
        <begin position="37"/>
        <end position="40"/>
    </location>
</feature>
<evidence type="ECO:0000256" key="12">
    <source>
        <dbReference type="HAMAP-Rule" id="MF_00287"/>
    </source>
</evidence>
<feature type="transmembrane region" description="Helical" evidence="13">
    <location>
        <begin position="66"/>
        <end position="86"/>
    </location>
</feature>
<dbReference type="InterPro" id="IPR003752">
    <property type="entry name" value="DiS_bond_form_DsbB/BdbC"/>
</dbReference>
<evidence type="ECO:0000256" key="8">
    <source>
        <dbReference type="ARBA" id="ARBA00023136"/>
    </source>
</evidence>
<comment type="similarity">
    <text evidence="2 12">Belongs to the DsbB family. BdbC subfamily.</text>
</comment>
<evidence type="ECO:0000256" key="13">
    <source>
        <dbReference type="SAM" id="Phobius"/>
    </source>
</evidence>
<comment type="subcellular location">
    <subcellularLocation>
        <location evidence="12">Cell membrane</location>
        <topology evidence="12">Multi-pass membrane protein</topology>
    </subcellularLocation>
    <subcellularLocation>
        <location evidence="1">Membrane</location>
        <topology evidence="1">Multi-pass membrane protein</topology>
    </subcellularLocation>
</comment>
<keyword evidence="11 12" id="KW-0676">Redox-active center</keyword>
<gene>
    <name evidence="12" type="primary">bdbC</name>
    <name evidence="14" type="ORF">JOC94_002092</name>
</gene>
<protein>
    <recommendedName>
        <fullName evidence="12">Probable disulfide formation protein</fullName>
    </recommendedName>
    <alternativeName>
        <fullName evidence="12">Disulfide oxidoreductase</fullName>
    </alternativeName>
    <alternativeName>
        <fullName evidence="12">Thiol-disulfide oxidoreductase</fullName>
    </alternativeName>
</protein>
<keyword evidence="4 12" id="KW-0812">Transmembrane</keyword>
<evidence type="ECO:0000313" key="14">
    <source>
        <dbReference type="EMBL" id="MBM7715120.1"/>
    </source>
</evidence>
<dbReference type="PANTHER" id="PTHR43469:SF1">
    <property type="entry name" value="SPBETA PROPHAGE-DERIVED DISULFIDE BOND FORMATION PROTEIN B"/>
    <property type="match status" value="1"/>
</dbReference>